<name>A0A660CH24_9PSEU</name>
<dbReference type="EMBL" id="VLJV01000001">
    <property type="protein sequence ID" value="TWH21714.1"/>
    <property type="molecule type" value="Genomic_DNA"/>
</dbReference>
<comment type="caution">
    <text evidence="1">The sequence shown here is derived from an EMBL/GenBank/DDBJ whole genome shotgun (WGS) entry which is preliminary data.</text>
</comment>
<dbReference type="RefSeq" id="WP_030530191.1">
    <property type="nucleotide sequence ID" value="NZ_JOIJ01000001.1"/>
</dbReference>
<dbReference type="AlphaFoldDB" id="A0A660CH24"/>
<evidence type="ECO:0000313" key="1">
    <source>
        <dbReference type="EMBL" id="TWH21714.1"/>
    </source>
</evidence>
<evidence type="ECO:0000313" key="2">
    <source>
        <dbReference type="Proteomes" id="UP000317303"/>
    </source>
</evidence>
<reference evidence="1 2" key="1">
    <citation type="submission" date="2019-07" db="EMBL/GenBank/DDBJ databases">
        <title>R&amp;d 2014.</title>
        <authorList>
            <person name="Klenk H.-P."/>
        </authorList>
    </citation>
    <scope>NUCLEOTIDE SEQUENCE [LARGE SCALE GENOMIC DNA]</scope>
    <source>
        <strain evidence="1 2">DSM 43194</strain>
    </source>
</reference>
<accession>A0A660CH24</accession>
<protein>
    <submittedName>
        <fullName evidence="1">Uncharacterized protein</fullName>
    </submittedName>
</protein>
<gene>
    <name evidence="1" type="ORF">JD82_03581</name>
</gene>
<organism evidence="1 2">
    <name type="scientific">Prauserella rugosa</name>
    <dbReference type="NCBI Taxonomy" id="43354"/>
    <lineage>
        <taxon>Bacteria</taxon>
        <taxon>Bacillati</taxon>
        <taxon>Actinomycetota</taxon>
        <taxon>Actinomycetes</taxon>
        <taxon>Pseudonocardiales</taxon>
        <taxon>Pseudonocardiaceae</taxon>
        <taxon>Prauserella</taxon>
    </lineage>
</organism>
<dbReference type="Proteomes" id="UP000317303">
    <property type="component" value="Unassembled WGS sequence"/>
</dbReference>
<sequence length="138" mass="15328">MRTLTHAQARERAQEHIERAVAALPSDVDVTLTLQRDDAMECDVPDDKGPGGRYEVGKTYWLDDVPPDRNGELVDALLAHWTETGFTVLADRRSSEDRFVSVENRDDGFRMSITQSYEGDLSLGASSPCVWLDGGVDD</sequence>
<dbReference type="OrthoDB" id="3531020at2"/>
<keyword evidence="2" id="KW-1185">Reference proteome</keyword>
<proteinExistence type="predicted"/>